<keyword evidence="2" id="KW-1185">Reference proteome</keyword>
<dbReference type="EMBL" id="CATNWA010020420">
    <property type="protein sequence ID" value="CAI9618279.1"/>
    <property type="molecule type" value="Genomic_DNA"/>
</dbReference>
<reference evidence="1" key="1">
    <citation type="submission" date="2023-05" db="EMBL/GenBank/DDBJ databases">
        <authorList>
            <person name="Stuckert A."/>
        </authorList>
    </citation>
    <scope>NUCLEOTIDE SEQUENCE</scope>
</reference>
<proteinExistence type="predicted"/>
<name>A0ABN9HAE1_9NEOB</name>
<evidence type="ECO:0000313" key="1">
    <source>
        <dbReference type="EMBL" id="CAI9618279.1"/>
    </source>
</evidence>
<accession>A0ABN9HAE1</accession>
<evidence type="ECO:0000313" key="2">
    <source>
        <dbReference type="Proteomes" id="UP001162483"/>
    </source>
</evidence>
<feature type="non-terminal residue" evidence="1">
    <location>
        <position position="51"/>
    </location>
</feature>
<protein>
    <submittedName>
        <fullName evidence="1">Uncharacterized protein</fullName>
    </submittedName>
</protein>
<organism evidence="1 2">
    <name type="scientific">Staurois parvus</name>
    <dbReference type="NCBI Taxonomy" id="386267"/>
    <lineage>
        <taxon>Eukaryota</taxon>
        <taxon>Metazoa</taxon>
        <taxon>Chordata</taxon>
        <taxon>Craniata</taxon>
        <taxon>Vertebrata</taxon>
        <taxon>Euteleostomi</taxon>
        <taxon>Amphibia</taxon>
        <taxon>Batrachia</taxon>
        <taxon>Anura</taxon>
        <taxon>Neobatrachia</taxon>
        <taxon>Ranoidea</taxon>
        <taxon>Ranidae</taxon>
        <taxon>Staurois</taxon>
    </lineage>
</organism>
<comment type="caution">
    <text evidence="1">The sequence shown here is derived from an EMBL/GenBank/DDBJ whole genome shotgun (WGS) entry which is preliminary data.</text>
</comment>
<gene>
    <name evidence="1" type="ORF">SPARVUS_LOCUS15657291</name>
</gene>
<dbReference type="Proteomes" id="UP001162483">
    <property type="component" value="Unassembled WGS sequence"/>
</dbReference>
<sequence length="51" mass="5916">MLQFCKKKKNTKFIWVQCLHDRTIVIQSAIALKAEHWPGRKGVKVPGRQVV</sequence>